<sequence length="96" mass="10921">MAIAQQVGVHTVWGQVLLYIAPVVSVVSGAAIYELKQWVDWYKERSAVKKSRRTLEAQLQDPNTSEGHKEKIRRLLEELDHVVAKAAVDRVKSLKR</sequence>
<dbReference type="OrthoDB" id="4330628at2"/>
<name>A0A229SJS0_9PSEU</name>
<keyword evidence="1" id="KW-0472">Membrane</keyword>
<feature type="transmembrane region" description="Helical" evidence="1">
    <location>
        <begin position="16"/>
        <end position="35"/>
    </location>
</feature>
<dbReference type="AlphaFoldDB" id="A0A229SJS0"/>
<comment type="caution">
    <text evidence="2">The sequence shown here is derived from an EMBL/GenBank/DDBJ whole genome shotgun (WGS) entry which is preliminary data.</text>
</comment>
<keyword evidence="3" id="KW-1185">Reference proteome</keyword>
<gene>
    <name evidence="2" type="ORF">CF165_49115</name>
</gene>
<reference evidence="3" key="1">
    <citation type="submission" date="2017-07" db="EMBL/GenBank/DDBJ databases">
        <title>Comparative genome mining reveals phylogenetic distribution patterns of secondary metabolites in Amycolatopsis.</title>
        <authorList>
            <person name="Adamek M."/>
            <person name="Alanjary M."/>
            <person name="Sales-Ortells H."/>
            <person name="Goodfellow M."/>
            <person name="Bull A.T."/>
            <person name="Kalinowski J."/>
            <person name="Ziemert N."/>
        </authorList>
    </citation>
    <scope>NUCLEOTIDE SEQUENCE [LARGE SCALE GENOMIC DNA]</scope>
    <source>
        <strain evidence="3">H5</strain>
    </source>
</reference>
<keyword evidence="1" id="KW-1133">Transmembrane helix</keyword>
<organism evidence="2 3">
    <name type="scientific">Amycolatopsis vastitatis</name>
    <dbReference type="NCBI Taxonomy" id="1905142"/>
    <lineage>
        <taxon>Bacteria</taxon>
        <taxon>Bacillati</taxon>
        <taxon>Actinomycetota</taxon>
        <taxon>Actinomycetes</taxon>
        <taxon>Pseudonocardiales</taxon>
        <taxon>Pseudonocardiaceae</taxon>
        <taxon>Amycolatopsis</taxon>
    </lineage>
</organism>
<dbReference type="EMBL" id="NMUL01000093">
    <property type="protein sequence ID" value="OXM59162.1"/>
    <property type="molecule type" value="Genomic_DNA"/>
</dbReference>
<evidence type="ECO:0000256" key="1">
    <source>
        <dbReference type="SAM" id="Phobius"/>
    </source>
</evidence>
<keyword evidence="1" id="KW-0812">Transmembrane</keyword>
<evidence type="ECO:0000313" key="2">
    <source>
        <dbReference type="EMBL" id="OXM59162.1"/>
    </source>
</evidence>
<proteinExistence type="predicted"/>
<dbReference type="Proteomes" id="UP000215199">
    <property type="component" value="Unassembled WGS sequence"/>
</dbReference>
<accession>A0A229SJS0</accession>
<evidence type="ECO:0000313" key="3">
    <source>
        <dbReference type="Proteomes" id="UP000215199"/>
    </source>
</evidence>
<protein>
    <submittedName>
        <fullName evidence="2">Uncharacterized protein</fullName>
    </submittedName>
</protein>